<keyword evidence="2" id="KW-1185">Reference proteome</keyword>
<name>A0A9X3WXY4_9BACT</name>
<dbReference type="RefSeq" id="WP_272417178.1">
    <property type="nucleotide sequence ID" value="NZ_JAGTJJ010000002.1"/>
</dbReference>
<dbReference type="EMBL" id="JAGTJJ010000002">
    <property type="protein sequence ID" value="MDC3980147.1"/>
    <property type="molecule type" value="Genomic_DNA"/>
</dbReference>
<accession>A0A9X3WXY4</accession>
<dbReference type="AlphaFoldDB" id="A0A9X3WXY4"/>
<evidence type="ECO:0000313" key="2">
    <source>
        <dbReference type="Proteomes" id="UP001151081"/>
    </source>
</evidence>
<organism evidence="1 2">
    <name type="scientific">Polyangium jinanense</name>
    <dbReference type="NCBI Taxonomy" id="2829994"/>
    <lineage>
        <taxon>Bacteria</taxon>
        <taxon>Pseudomonadati</taxon>
        <taxon>Myxococcota</taxon>
        <taxon>Polyangia</taxon>
        <taxon>Polyangiales</taxon>
        <taxon>Polyangiaceae</taxon>
        <taxon>Polyangium</taxon>
    </lineage>
</organism>
<protein>
    <submittedName>
        <fullName evidence="1">Uncharacterized protein</fullName>
    </submittedName>
</protein>
<reference evidence="1 2" key="1">
    <citation type="submission" date="2021-04" db="EMBL/GenBank/DDBJ databases">
        <title>Genome analysis of Polyangium sp.</title>
        <authorList>
            <person name="Li Y."/>
            <person name="Wang J."/>
        </authorList>
    </citation>
    <scope>NUCLEOTIDE SEQUENCE [LARGE SCALE GENOMIC DNA]</scope>
    <source>
        <strain evidence="1 2">SDU14</strain>
    </source>
</reference>
<dbReference type="Proteomes" id="UP001151081">
    <property type="component" value="Unassembled WGS sequence"/>
</dbReference>
<sequence length="149" mass="16416">MKEQNKNRLATITGRYASRQREKAALDRRAFDEAFVEVREKVLRPVFEDIADELRGAGHTAVVAIDGATETPSIELVLGIGGNTTKDAHDRVAFVVITRRPAPEVLAYLVVRPPALDLVRFASPSDITAEQVEQILVDAVEHIFACHSV</sequence>
<proteinExistence type="predicted"/>
<comment type="caution">
    <text evidence="1">The sequence shown here is derived from an EMBL/GenBank/DDBJ whole genome shotgun (WGS) entry which is preliminary data.</text>
</comment>
<evidence type="ECO:0000313" key="1">
    <source>
        <dbReference type="EMBL" id="MDC3980147.1"/>
    </source>
</evidence>
<gene>
    <name evidence="1" type="ORF">KEG57_06560</name>
</gene>